<keyword evidence="4" id="KW-0378">Hydrolase</keyword>
<sequence length="305" mass="32208">MIRGIGRLHLPGVGPLAVLIDEEAVRPLPGRTLADLLSGAEAPGALRAEVDRAAAEASGPIPIGELATSPDPYRPHMLAPVDRQDCWGAGCTYRLDDESLARMKADRPLYAASFEADRPMLFYKGAAPAASGPGAPIRCRAGSSQTIPEAELAVLLGPTGAVIGFSLGNDVTALDLERRNPLYQPQAKVFDGSAALGPWWALADAVPEAPTMPISCRVVRGGECVLEQRIDPRRLARRIDDLSGWLFESAEFPIGVVLMTGGGAAVPDGFALAPGDEVVITHPVLGALHNPVARPERPSWSNRRG</sequence>
<keyword evidence="2" id="KW-0479">Metal-binding</keyword>
<dbReference type="InterPro" id="IPR051121">
    <property type="entry name" value="FAH"/>
</dbReference>
<protein>
    <submittedName>
        <fullName evidence="4">Fumarylacetoacetate (FAA) hydrolase family protein</fullName>
    </submittedName>
</protein>
<dbReference type="GO" id="GO:0016787">
    <property type="term" value="F:hydrolase activity"/>
    <property type="evidence" value="ECO:0007669"/>
    <property type="project" value="UniProtKB-KW"/>
</dbReference>
<evidence type="ECO:0000256" key="1">
    <source>
        <dbReference type="ARBA" id="ARBA00010211"/>
    </source>
</evidence>
<dbReference type="GO" id="GO:0044281">
    <property type="term" value="P:small molecule metabolic process"/>
    <property type="evidence" value="ECO:0007669"/>
    <property type="project" value="UniProtKB-ARBA"/>
</dbReference>
<dbReference type="OrthoDB" id="9779415at2"/>
<proteinExistence type="inferred from homology"/>
<dbReference type="AlphaFoldDB" id="A0A518H5Y4"/>
<dbReference type="KEGG" id="tpla:ElP_41610"/>
<dbReference type="PANTHER" id="PTHR42796">
    <property type="entry name" value="FUMARYLACETOACETATE HYDROLASE DOMAIN-CONTAINING PROTEIN 2A-RELATED"/>
    <property type="match status" value="1"/>
</dbReference>
<comment type="similarity">
    <text evidence="1">Belongs to the FAH family.</text>
</comment>
<feature type="domain" description="Fumarylacetoacetase-like C-terminal" evidence="3">
    <location>
        <begin position="116"/>
        <end position="292"/>
    </location>
</feature>
<accession>A0A518H5Y4</accession>
<dbReference type="InterPro" id="IPR011234">
    <property type="entry name" value="Fumarylacetoacetase-like_C"/>
</dbReference>
<keyword evidence="5" id="KW-1185">Reference proteome</keyword>
<dbReference type="Pfam" id="PF01557">
    <property type="entry name" value="FAA_hydrolase"/>
    <property type="match status" value="1"/>
</dbReference>
<evidence type="ECO:0000256" key="2">
    <source>
        <dbReference type="ARBA" id="ARBA00022723"/>
    </source>
</evidence>
<dbReference type="SUPFAM" id="SSF56529">
    <property type="entry name" value="FAH"/>
    <property type="match status" value="1"/>
</dbReference>
<evidence type="ECO:0000259" key="3">
    <source>
        <dbReference type="Pfam" id="PF01557"/>
    </source>
</evidence>
<dbReference type="Gene3D" id="3.90.850.10">
    <property type="entry name" value="Fumarylacetoacetase-like, C-terminal domain"/>
    <property type="match status" value="1"/>
</dbReference>
<evidence type="ECO:0000313" key="4">
    <source>
        <dbReference type="EMBL" id="QDV36242.1"/>
    </source>
</evidence>
<dbReference type="RefSeq" id="WP_145272362.1">
    <property type="nucleotide sequence ID" value="NZ_CP036426.1"/>
</dbReference>
<organism evidence="4 5">
    <name type="scientific">Tautonia plasticadhaerens</name>
    <dbReference type="NCBI Taxonomy" id="2527974"/>
    <lineage>
        <taxon>Bacteria</taxon>
        <taxon>Pseudomonadati</taxon>
        <taxon>Planctomycetota</taxon>
        <taxon>Planctomycetia</taxon>
        <taxon>Isosphaerales</taxon>
        <taxon>Isosphaeraceae</taxon>
        <taxon>Tautonia</taxon>
    </lineage>
</organism>
<dbReference type="GO" id="GO:0046872">
    <property type="term" value="F:metal ion binding"/>
    <property type="evidence" value="ECO:0007669"/>
    <property type="project" value="UniProtKB-KW"/>
</dbReference>
<name>A0A518H5Y4_9BACT</name>
<evidence type="ECO:0000313" key="5">
    <source>
        <dbReference type="Proteomes" id="UP000317835"/>
    </source>
</evidence>
<dbReference type="EMBL" id="CP036426">
    <property type="protein sequence ID" value="QDV36242.1"/>
    <property type="molecule type" value="Genomic_DNA"/>
</dbReference>
<reference evidence="4 5" key="1">
    <citation type="submission" date="2019-02" db="EMBL/GenBank/DDBJ databases">
        <title>Deep-cultivation of Planctomycetes and their phenomic and genomic characterization uncovers novel biology.</title>
        <authorList>
            <person name="Wiegand S."/>
            <person name="Jogler M."/>
            <person name="Boedeker C."/>
            <person name="Pinto D."/>
            <person name="Vollmers J."/>
            <person name="Rivas-Marin E."/>
            <person name="Kohn T."/>
            <person name="Peeters S.H."/>
            <person name="Heuer A."/>
            <person name="Rast P."/>
            <person name="Oberbeckmann S."/>
            <person name="Bunk B."/>
            <person name="Jeske O."/>
            <person name="Meyerdierks A."/>
            <person name="Storesund J.E."/>
            <person name="Kallscheuer N."/>
            <person name="Luecker S."/>
            <person name="Lage O.M."/>
            <person name="Pohl T."/>
            <person name="Merkel B.J."/>
            <person name="Hornburger P."/>
            <person name="Mueller R.-W."/>
            <person name="Bruemmer F."/>
            <person name="Labrenz M."/>
            <person name="Spormann A.M."/>
            <person name="Op den Camp H."/>
            <person name="Overmann J."/>
            <person name="Amann R."/>
            <person name="Jetten M.S.M."/>
            <person name="Mascher T."/>
            <person name="Medema M.H."/>
            <person name="Devos D.P."/>
            <person name="Kaster A.-K."/>
            <person name="Ovreas L."/>
            <person name="Rohde M."/>
            <person name="Galperin M.Y."/>
            <person name="Jogler C."/>
        </authorList>
    </citation>
    <scope>NUCLEOTIDE SEQUENCE [LARGE SCALE GENOMIC DNA]</scope>
    <source>
        <strain evidence="4 5">ElP</strain>
    </source>
</reference>
<dbReference type="InterPro" id="IPR036663">
    <property type="entry name" value="Fumarylacetoacetase_C_sf"/>
</dbReference>
<dbReference type="PANTHER" id="PTHR42796:SF7">
    <property type="entry name" value="2-DEHYDRO-3-DEOXY-D-ARABINONATE DEHYDRATASE"/>
    <property type="match status" value="1"/>
</dbReference>
<dbReference type="Proteomes" id="UP000317835">
    <property type="component" value="Chromosome"/>
</dbReference>
<gene>
    <name evidence="4" type="ORF">ElP_41610</name>
</gene>